<name>A0A8H3GYV7_9AGAM</name>
<keyword evidence="7 12" id="KW-0865">Zymogen</keyword>
<evidence type="ECO:0000256" key="6">
    <source>
        <dbReference type="ARBA" id="ARBA00023136"/>
    </source>
</evidence>
<evidence type="ECO:0000259" key="14">
    <source>
        <dbReference type="PROSITE" id="PS50004"/>
    </source>
</evidence>
<feature type="active site" description="Charge relay system; for autoendoproteolytic cleavage activity" evidence="12">
    <location>
        <position position="895"/>
    </location>
</feature>
<evidence type="ECO:0000313" key="16">
    <source>
        <dbReference type="EMBL" id="CAE6473297.1"/>
    </source>
</evidence>
<organism evidence="16 17">
    <name type="scientific">Rhizoctonia solani</name>
    <dbReference type="NCBI Taxonomy" id="456999"/>
    <lineage>
        <taxon>Eukaryota</taxon>
        <taxon>Fungi</taxon>
        <taxon>Dikarya</taxon>
        <taxon>Basidiomycota</taxon>
        <taxon>Agaricomycotina</taxon>
        <taxon>Agaricomycetes</taxon>
        <taxon>Cantharellales</taxon>
        <taxon>Ceratobasidiaceae</taxon>
        <taxon>Rhizoctonia</taxon>
    </lineage>
</organism>
<dbReference type="SMART" id="SM00239">
    <property type="entry name" value="C2"/>
    <property type="match status" value="2"/>
</dbReference>
<feature type="compositionally biased region" description="Basic and acidic residues" evidence="13">
    <location>
        <begin position="360"/>
        <end position="371"/>
    </location>
</feature>
<gene>
    <name evidence="12" type="primary">PSD2</name>
    <name evidence="16" type="ORF">RDB_LOCUS77841</name>
</gene>
<comment type="cofactor">
    <cofactor evidence="12">
        <name>pyruvate</name>
        <dbReference type="ChEBI" id="CHEBI:15361"/>
    </cofactor>
    <text evidence="12">Binds 1 pyruvoyl group covalently per subunit.</text>
</comment>
<dbReference type="SUPFAM" id="SSF47473">
    <property type="entry name" value="EF-hand"/>
    <property type="match status" value="1"/>
</dbReference>
<dbReference type="CDD" id="cd04039">
    <property type="entry name" value="C2_PSD"/>
    <property type="match status" value="1"/>
</dbReference>
<accession>A0A8H3GYV7</accession>
<sequence length="1080" mass="118838">MAPTTSTKPVGNSNKMGIGKVFKTVVPKGIKSSKARRTRAKVIEGELPAVLLKIQIVGCKDLRAADSNGKSDPFVVVSFAGKRVQTPVINKTLYPEWAPKDATFTFPLYLSTIGSQGSIELVIWDKDRFSKNDYLGEVSLPIDDWFKWNEGNGAAFDTVQLPFNERILSTDPKNPASGTMQLKIGFVTPPEVNHPIDFPQAYQQLLSHSIMAGLSLDTAPPTRGIGTLGSGDEAGAFDDDGLSSGDEESDDESAPSSPSQLPAELPPPTPLNIARKSSTAQVQPPPPPPPQLPTPPQSKPLVTRLLSSVKRPSFSRQDSSASTTTTSKSDNNGPPTPKPRAAPESQPSEKKKSRKSKKSSSKDQSNDHELEGGADVQGIVMLEVSSATDLPKLKNVTRTGWDMDPFVVIAFSKKVFRTRVIRHSRTPVWDEKLLFHVRRHETNFKIKFSVLDWDKMSGNDHVGDVSLDLPELMKDLPARDPNTGLYPLLTEPTETELKTFTLDLSPTKEASWEGKHKPTLIVKAKYQPYDALRQRFWRQYLQQYDADNTGLISHIELISMLDSLGSTLSAQTLDSFFARFNKNPENEELTFDEAIQCLEEGLAKPTADRRKIVVEEHSGPGTGTATPAMPDQSFMAPGIGALDFTGRDARPAPGRSQSAVGQALQESNQTVIDPNNPAQYATINASSEDEEAGSPGSDFERVVNIKTCPLCHRVNLTDKSEAEIVTHLAVCASGDWARVDRIVVGNFVTASQAQRKWYTKMLTKITAGDYQLGANSANIIVQNRITGQLEEEKMQGYVRIGIRLLYKGASSRMEGGRARKLLKSMSVKQGQKYDSPESAREIPAFIEFHNLDVNEIKDPLNSFKSFNEFFYRKLKETARPVEESGNPSRLVSCADSRMMAFETVSEATRLWIKGREFSVKRLLGETYAHEAPKYDGGALGIFRLAPQDYHRFHSPVDGVVGPMHYIPGEYYTVNPQAIRTQLDVYGDNARKIVPIDSPVFGRVMCVCVGAMMVGSIVTTVKEGEQIARGQEFGYFAFGGSTIVILFEKGKLTWDDDILSNSRSTLETLVRVGMGVGVRSA</sequence>
<dbReference type="Pfam" id="PF00168">
    <property type="entry name" value="C2"/>
    <property type="match status" value="2"/>
</dbReference>
<keyword evidence="6 12" id="KW-0472">Membrane</keyword>
<dbReference type="InterPro" id="IPR000008">
    <property type="entry name" value="C2_dom"/>
</dbReference>
<dbReference type="InterPro" id="IPR003817">
    <property type="entry name" value="PS_Dcarbxylase"/>
</dbReference>
<feature type="domain" description="C2" evidence="14">
    <location>
        <begin position="359"/>
        <end position="482"/>
    </location>
</feature>
<dbReference type="Gene3D" id="2.60.40.150">
    <property type="entry name" value="C2 domain"/>
    <property type="match status" value="2"/>
</dbReference>
<evidence type="ECO:0000313" key="17">
    <source>
        <dbReference type="Proteomes" id="UP000663853"/>
    </source>
</evidence>
<evidence type="ECO:0000256" key="8">
    <source>
        <dbReference type="ARBA" id="ARBA00023209"/>
    </source>
</evidence>
<feature type="domain" description="EF-hand" evidence="15">
    <location>
        <begin position="532"/>
        <end position="567"/>
    </location>
</feature>
<comment type="pathway">
    <text evidence="12">Phospholipid metabolism; phosphatidylethanolamine biosynthesis; phosphatidylethanolamine from CDP-diacylglycerol: step 2/2.</text>
</comment>
<keyword evidence="4" id="KW-0106">Calcium</keyword>
<keyword evidence="2 12" id="KW-0444">Lipid biosynthesis</keyword>
<evidence type="ECO:0000256" key="13">
    <source>
        <dbReference type="SAM" id="MobiDB-lite"/>
    </source>
</evidence>
<comment type="caution">
    <text evidence="16">The sequence shown here is derived from an EMBL/GenBank/DDBJ whole genome shotgun (WGS) entry which is preliminary data.</text>
</comment>
<feature type="chain" id="PRO_5035017610" description="Phosphatidylserine decarboxylase 2 alpha chain" evidence="12">
    <location>
        <begin position="1040"/>
        <end position="1080"/>
    </location>
</feature>
<protein>
    <recommendedName>
        <fullName evidence="12">Phosphatidylserine decarboxylase proenzyme 2</fullName>
        <ecNumber evidence="12">4.1.1.65</ecNumber>
    </recommendedName>
    <component>
        <recommendedName>
            <fullName evidence="12">Phosphatidylserine decarboxylase 2 beta chain</fullName>
        </recommendedName>
    </component>
    <component>
        <recommendedName>
            <fullName evidence="12">Phosphatidylserine decarboxylase 2 alpha chain</fullName>
        </recommendedName>
    </component>
</protein>
<dbReference type="PROSITE" id="PS50222">
    <property type="entry name" value="EF_HAND_2"/>
    <property type="match status" value="1"/>
</dbReference>
<dbReference type="GO" id="GO:0004609">
    <property type="term" value="F:phosphatidylserine decarboxylase activity"/>
    <property type="evidence" value="ECO:0007669"/>
    <property type="project" value="UniProtKB-UniRule"/>
</dbReference>
<feature type="modified residue" description="Pyruvic acid (Ser); by autocatalysis" evidence="12">
    <location>
        <position position="1040"/>
    </location>
</feature>
<keyword evidence="12" id="KW-0967">Endosome</keyword>
<comment type="function">
    <text evidence="12">Catalyzes the formation of phosphatidylethanolamine (PtdEtn) from phosphatidylserine (PtdSer). Plays a central role in phospholipid metabolism and in the interorganelle trafficking of phosphatidylserine.</text>
</comment>
<dbReference type="Proteomes" id="UP000663853">
    <property type="component" value="Unassembled WGS sequence"/>
</dbReference>
<evidence type="ECO:0000256" key="4">
    <source>
        <dbReference type="ARBA" id="ARBA00022837"/>
    </source>
</evidence>
<dbReference type="Pfam" id="PF02666">
    <property type="entry name" value="PS_Dcarbxylase"/>
    <property type="match status" value="1"/>
</dbReference>
<dbReference type="PROSITE" id="PS00018">
    <property type="entry name" value="EF_HAND_1"/>
    <property type="match status" value="1"/>
</dbReference>
<feature type="active site" description="Schiff-base intermediate with substrate; via pyruvic acid; for decarboxylase activity" evidence="12">
    <location>
        <position position="1040"/>
    </location>
</feature>
<dbReference type="AlphaFoldDB" id="A0A8H3GYV7"/>
<proteinExistence type="inferred from homology"/>
<feature type="compositionally biased region" description="Acidic residues" evidence="13">
    <location>
        <begin position="235"/>
        <end position="253"/>
    </location>
</feature>
<dbReference type="CDD" id="cd00030">
    <property type="entry name" value="C2"/>
    <property type="match status" value="1"/>
</dbReference>
<evidence type="ECO:0000256" key="10">
    <source>
        <dbReference type="ARBA" id="ARBA00023264"/>
    </source>
</evidence>
<dbReference type="NCBIfam" id="TIGR00163">
    <property type="entry name" value="PS_decarb"/>
    <property type="match status" value="1"/>
</dbReference>
<dbReference type="UniPathway" id="UPA00558">
    <property type="reaction ID" value="UER00616"/>
</dbReference>
<dbReference type="GO" id="GO:0010008">
    <property type="term" value="C:endosome membrane"/>
    <property type="evidence" value="ECO:0007669"/>
    <property type="project" value="UniProtKB-SubCell"/>
</dbReference>
<evidence type="ECO:0000256" key="3">
    <source>
        <dbReference type="ARBA" id="ARBA00022793"/>
    </source>
</evidence>
<dbReference type="GO" id="GO:0005509">
    <property type="term" value="F:calcium ion binding"/>
    <property type="evidence" value="ECO:0007669"/>
    <property type="project" value="InterPro"/>
</dbReference>
<feature type="active site" description="Charge relay system; for autoendoproteolytic cleavage activity" evidence="12">
    <location>
        <position position="953"/>
    </location>
</feature>
<dbReference type="GO" id="GO:0000139">
    <property type="term" value="C:Golgi membrane"/>
    <property type="evidence" value="ECO:0007669"/>
    <property type="project" value="UniProtKB-SubCell"/>
</dbReference>
<comment type="catalytic activity">
    <reaction evidence="12">
        <text>a 1,2-diacyl-sn-glycero-3-phospho-L-serine + H(+) = a 1,2-diacyl-sn-glycero-3-phosphoethanolamine + CO2</text>
        <dbReference type="Rhea" id="RHEA:20828"/>
        <dbReference type="ChEBI" id="CHEBI:15378"/>
        <dbReference type="ChEBI" id="CHEBI:16526"/>
        <dbReference type="ChEBI" id="CHEBI:57262"/>
        <dbReference type="ChEBI" id="CHEBI:64612"/>
        <dbReference type="EC" id="4.1.1.65"/>
    </reaction>
</comment>
<dbReference type="GO" id="GO:0016540">
    <property type="term" value="P:protein autoprocessing"/>
    <property type="evidence" value="ECO:0007669"/>
    <property type="project" value="UniProtKB-UniRule"/>
</dbReference>
<dbReference type="InterPro" id="IPR002048">
    <property type="entry name" value="EF_hand_dom"/>
</dbReference>
<keyword evidence="9 12" id="KW-0456">Lyase</keyword>
<dbReference type="GO" id="GO:0005795">
    <property type="term" value="C:Golgi stack"/>
    <property type="evidence" value="ECO:0007669"/>
    <property type="project" value="UniProtKB-UniRule"/>
</dbReference>
<dbReference type="InterPro" id="IPR033179">
    <property type="entry name" value="PSD_type2_pro"/>
</dbReference>
<evidence type="ECO:0000256" key="12">
    <source>
        <dbReference type="HAMAP-Rule" id="MF_03209"/>
    </source>
</evidence>
<feature type="active site" description="Charge relay system; for autoendoproteolytic cleavage activity" evidence="12">
    <location>
        <position position="1040"/>
    </location>
</feature>
<keyword evidence="3 12" id="KW-0210">Decarboxylase</keyword>
<dbReference type="HAMAP" id="MF_00663">
    <property type="entry name" value="PS_decarb_PSD_B_type2"/>
    <property type="match status" value="1"/>
</dbReference>
<comment type="pathway">
    <text evidence="1">Lipid metabolism.</text>
</comment>
<dbReference type="PANTHER" id="PTHR10067:SF17">
    <property type="entry name" value="PHOSPHATIDYLSERINE DECARBOXYLASE PROENZYME 2"/>
    <property type="match status" value="1"/>
</dbReference>
<comment type="subcellular location">
    <subcellularLocation>
        <location evidence="12">Golgi apparatus membrane</location>
        <topology evidence="12">Peripheral membrane protein</topology>
        <orientation evidence="12">Cytoplasmic side</orientation>
    </subcellularLocation>
    <subcellularLocation>
        <location evidence="12">Endosome membrane</location>
        <topology evidence="12">Peripheral membrane protein</topology>
        <orientation evidence="12">Cytoplasmic side</orientation>
    </subcellularLocation>
</comment>
<dbReference type="InterPro" id="IPR018247">
    <property type="entry name" value="EF_Hand_1_Ca_BS"/>
</dbReference>
<comment type="PTM">
    <text evidence="12">Is synthesized initially as an inactive proenzyme. Formation of the active enzyme involves a self-maturation process in which the active site pyruvoyl group is generated from an internal serine residue via an autocatalytic post-translational modification. Two non-identical subunits are generated from the proenzyme in this reaction, and the pyruvate is formed at the N-terminus of the alpha chain, which is derived from the carboxyl end of the proenzyme. The autoendoproteolytic cleavage occurs by a canonical serine protease mechanism, in which the side chain hydroxyl group of the serine supplies its oxygen atom to form the C-terminus of the beta chain, while the remainder of the serine residue undergoes an oxidative deamination to produce ammonia and the pyruvoyl prosthetic group on the alpha chain. During this reaction, the Ser that is part of the protease active site of the proenzyme becomes the pyruvoyl prosthetic group, which constitutes an essential element of the active site of the mature decarboxylase.</text>
</comment>
<dbReference type="EMBL" id="CAJMXA010001952">
    <property type="protein sequence ID" value="CAE6473297.1"/>
    <property type="molecule type" value="Genomic_DNA"/>
</dbReference>
<dbReference type="InterPro" id="IPR011992">
    <property type="entry name" value="EF-hand-dom_pair"/>
</dbReference>
<feature type="compositionally biased region" description="Pro residues" evidence="13">
    <location>
        <begin position="283"/>
        <end position="298"/>
    </location>
</feature>
<dbReference type="SUPFAM" id="SSF49562">
    <property type="entry name" value="C2 domain (Calcium/lipid-binding domain, CaLB)"/>
    <property type="match status" value="2"/>
</dbReference>
<dbReference type="EC" id="4.1.1.65" evidence="12"/>
<evidence type="ECO:0000256" key="9">
    <source>
        <dbReference type="ARBA" id="ARBA00023239"/>
    </source>
</evidence>
<dbReference type="InterPro" id="IPR035892">
    <property type="entry name" value="C2_domain_sf"/>
</dbReference>
<keyword evidence="5 12" id="KW-0443">Lipid metabolism</keyword>
<dbReference type="Gene3D" id="1.10.238.10">
    <property type="entry name" value="EF-hand"/>
    <property type="match status" value="1"/>
</dbReference>
<evidence type="ECO:0000256" key="5">
    <source>
        <dbReference type="ARBA" id="ARBA00023098"/>
    </source>
</evidence>
<dbReference type="InterPro" id="IPR033177">
    <property type="entry name" value="PSD-B"/>
</dbReference>
<evidence type="ECO:0000256" key="7">
    <source>
        <dbReference type="ARBA" id="ARBA00023145"/>
    </source>
</evidence>
<dbReference type="PANTHER" id="PTHR10067">
    <property type="entry name" value="PHOSPHATIDYLSERINE DECARBOXYLASE"/>
    <property type="match status" value="1"/>
</dbReference>
<keyword evidence="12" id="KW-0333">Golgi apparatus</keyword>
<evidence type="ECO:0000259" key="15">
    <source>
        <dbReference type="PROSITE" id="PS50222"/>
    </source>
</evidence>
<evidence type="ECO:0000256" key="1">
    <source>
        <dbReference type="ARBA" id="ARBA00005189"/>
    </source>
</evidence>
<keyword evidence="10 12" id="KW-1208">Phospholipid metabolism</keyword>
<comment type="domain">
    <text evidence="12">The C2 domains have an essential, but non-catalytic function. They may facilitate interactions with other proteins and are required for lipid transport function.</text>
</comment>
<comment type="similarity">
    <text evidence="12">Belongs to the phosphatidylserine decarboxylase family. PSD-B subfamily. Eukaryotic type II sub-subfamily.</text>
</comment>
<feature type="domain" description="C2" evidence="14">
    <location>
        <begin position="27"/>
        <end position="155"/>
    </location>
</feature>
<dbReference type="GO" id="GO:0006646">
    <property type="term" value="P:phosphatidylethanolamine biosynthetic process"/>
    <property type="evidence" value="ECO:0007669"/>
    <property type="project" value="UniProtKB-UniRule"/>
</dbReference>
<feature type="compositionally biased region" description="Low complexity" evidence="13">
    <location>
        <begin position="319"/>
        <end position="329"/>
    </location>
</feature>
<evidence type="ECO:0000256" key="11">
    <source>
        <dbReference type="ARBA" id="ARBA00023317"/>
    </source>
</evidence>
<feature type="chain" id="PRO_5035017611" description="Phosphatidylserine decarboxylase 2 beta chain" evidence="12">
    <location>
        <begin position="1"/>
        <end position="1039"/>
    </location>
</feature>
<feature type="region of interest" description="Disordered" evidence="13">
    <location>
        <begin position="222"/>
        <end position="377"/>
    </location>
</feature>
<dbReference type="PROSITE" id="PS50004">
    <property type="entry name" value="C2"/>
    <property type="match status" value="2"/>
</dbReference>
<keyword evidence="8 12" id="KW-0594">Phospholipid biosynthesis</keyword>
<comment type="subunit">
    <text evidence="12">Heterodimer of a large membrane-associated beta subunit and a small pyruvoyl-containing alpha subunit.</text>
</comment>
<evidence type="ECO:0000256" key="2">
    <source>
        <dbReference type="ARBA" id="ARBA00022516"/>
    </source>
</evidence>
<keyword evidence="11 12" id="KW-0670">Pyruvate</keyword>
<reference evidence="16" key="1">
    <citation type="submission" date="2021-01" db="EMBL/GenBank/DDBJ databases">
        <authorList>
            <person name="Kaushik A."/>
        </authorList>
    </citation>
    <scope>NUCLEOTIDE SEQUENCE</scope>
    <source>
        <strain evidence="16">AG6-10EEA</strain>
    </source>
</reference>
<feature type="site" description="Cleavage (non-hydrolytic); by autocatalysis" evidence="12">
    <location>
        <begin position="1039"/>
        <end position="1040"/>
    </location>
</feature>